<name>Q2G2Z0_NOVAD</name>
<dbReference type="HOGENOM" id="CLU_140320_0_0_5"/>
<feature type="compositionally biased region" description="Polar residues" evidence="1">
    <location>
        <begin position="1"/>
        <end position="10"/>
    </location>
</feature>
<dbReference type="RefSeq" id="WP_011443707.1">
    <property type="nucleotide sequence ID" value="NC_007794.1"/>
</dbReference>
<keyword evidence="4" id="KW-1185">Reference proteome</keyword>
<reference evidence="4" key="1">
    <citation type="submission" date="2006-01" db="EMBL/GenBank/DDBJ databases">
        <title>Complete sequence of Novosphingobium aromaticivorans DSM 12444.</title>
        <authorList>
            <consortium name="US DOE Joint Genome Institute"/>
            <person name="Copeland A."/>
            <person name="Lucas S."/>
            <person name="Lapidus A."/>
            <person name="Barry K."/>
            <person name="Detter J.C."/>
            <person name="Glavina T."/>
            <person name="Hammon N."/>
            <person name="Israni S."/>
            <person name="Pitluck S."/>
            <person name="Chain P."/>
            <person name="Malfatti S."/>
            <person name="Shin M."/>
            <person name="Vergez L."/>
            <person name="Schmutz J."/>
            <person name="Larimer F."/>
            <person name="Land M."/>
            <person name="Kyrpides N."/>
            <person name="Ivanova N."/>
            <person name="Fredrickson J."/>
            <person name="Balkwill D."/>
            <person name="Romine M.F."/>
            <person name="Richardson P."/>
        </authorList>
    </citation>
    <scope>NUCLEOTIDE SEQUENCE [LARGE SCALE GENOMIC DNA]</scope>
    <source>
        <strain evidence="4">ATCC 700278 / DSM 12444 / CCUG 56034 / CIP 105152 / NBRC 16084 / F199</strain>
    </source>
</reference>
<evidence type="ECO:0000256" key="1">
    <source>
        <dbReference type="SAM" id="MobiDB-lite"/>
    </source>
</evidence>
<dbReference type="EMBL" id="CP000248">
    <property type="protein sequence ID" value="ABD24493.1"/>
    <property type="molecule type" value="Genomic_DNA"/>
</dbReference>
<keyword evidence="2" id="KW-0812">Transmembrane</keyword>
<evidence type="ECO:0000256" key="2">
    <source>
        <dbReference type="SAM" id="Phobius"/>
    </source>
</evidence>
<keyword evidence="2" id="KW-1133">Transmembrane helix</keyword>
<accession>Q2G2Z0</accession>
<protein>
    <submittedName>
        <fullName evidence="3">Uncharacterized protein</fullName>
    </submittedName>
</protein>
<feature type="region of interest" description="Disordered" evidence="1">
    <location>
        <begin position="1"/>
        <end position="21"/>
    </location>
</feature>
<gene>
    <name evidence="3" type="ordered locus">Saro_0044</name>
</gene>
<evidence type="ECO:0000313" key="4">
    <source>
        <dbReference type="Proteomes" id="UP000009134"/>
    </source>
</evidence>
<proteinExistence type="predicted"/>
<dbReference type="KEGG" id="nar:Saro_0044"/>
<keyword evidence="2" id="KW-0472">Membrane</keyword>
<dbReference type="AlphaFoldDB" id="Q2G2Z0"/>
<dbReference type="Proteomes" id="UP000009134">
    <property type="component" value="Chromosome"/>
</dbReference>
<organism evidence="3 4">
    <name type="scientific">Novosphingobium aromaticivorans (strain ATCC 700278 / DSM 12444 / CCUG 56034 / CIP 105152 / NBRC 16084 / F199)</name>
    <dbReference type="NCBI Taxonomy" id="279238"/>
    <lineage>
        <taxon>Bacteria</taxon>
        <taxon>Pseudomonadati</taxon>
        <taxon>Pseudomonadota</taxon>
        <taxon>Alphaproteobacteria</taxon>
        <taxon>Sphingomonadales</taxon>
        <taxon>Sphingomonadaceae</taxon>
        <taxon>Novosphingobium</taxon>
    </lineage>
</organism>
<sequence>MSMATGNHSSPTDRLRDAPSLTVAPRPNRKLRWALVGVGLLALLVAVFWPSIRGYGVTGASYGARVACSCRFAGGRTLSDCRKDFEPGMGLVTLGEDADARSVTARAGLLFSQTATYREGWGCVLEPWK</sequence>
<dbReference type="eggNOG" id="ENOG502ZFQX">
    <property type="taxonomic scope" value="Bacteria"/>
</dbReference>
<evidence type="ECO:0000313" key="3">
    <source>
        <dbReference type="EMBL" id="ABD24493.1"/>
    </source>
</evidence>
<feature type="transmembrane region" description="Helical" evidence="2">
    <location>
        <begin position="33"/>
        <end position="52"/>
    </location>
</feature>